<dbReference type="PANTHER" id="PTHR11733:SF133">
    <property type="entry name" value="PHOSPHATE-REGULATING NEUTRAL ENDOPEPTIDASE PHEX"/>
    <property type="match status" value="1"/>
</dbReference>
<keyword evidence="3" id="KW-1185">Reference proteome</keyword>
<dbReference type="GO" id="GO:0016485">
    <property type="term" value="P:protein processing"/>
    <property type="evidence" value="ECO:0007669"/>
    <property type="project" value="TreeGrafter"/>
</dbReference>
<dbReference type="PROSITE" id="PS51885">
    <property type="entry name" value="NEPRILYSIN"/>
    <property type="match status" value="1"/>
</dbReference>
<protein>
    <recommendedName>
        <fullName evidence="1">Peptidase M13 C-terminal domain-containing protein</fullName>
    </recommendedName>
</protein>
<evidence type="ECO:0000313" key="2">
    <source>
        <dbReference type="EMBL" id="RUS72329.1"/>
    </source>
</evidence>
<dbReference type="SUPFAM" id="SSF55486">
    <property type="entry name" value="Metalloproteases ('zincins'), catalytic domain"/>
    <property type="match status" value="1"/>
</dbReference>
<comment type="caution">
    <text evidence="2">The sequence shown here is derived from an EMBL/GenBank/DDBJ whole genome shotgun (WGS) entry which is preliminary data.</text>
</comment>
<sequence length="178" mass="19999">SLNYGAIGVELGQQIAYGFDYLGSKHDKTGTLRNWWQDEDRSKFMEKKRCLADQYSAFRYDSVGLNVNGVLTQYENLADSGGLKDSFRAYKKLVAEKGEASRLPGLGLTNDQLFFLGYAQIRCEKVTDEAAKIVLLNHVRTLGRFRILGPLQNSVDFAQAYQCPAGSPMNPRKKCSVW</sequence>
<dbReference type="AlphaFoldDB" id="A0A433ST53"/>
<proteinExistence type="predicted"/>
<dbReference type="STRING" id="188477.A0A433ST53"/>
<gene>
    <name evidence="2" type="ORF">EGW08_019908</name>
</gene>
<accession>A0A433ST53</accession>
<dbReference type="OrthoDB" id="6475849at2759"/>
<organism evidence="2 3">
    <name type="scientific">Elysia chlorotica</name>
    <name type="common">Eastern emerald elysia</name>
    <name type="synonym">Sea slug</name>
    <dbReference type="NCBI Taxonomy" id="188477"/>
    <lineage>
        <taxon>Eukaryota</taxon>
        <taxon>Metazoa</taxon>
        <taxon>Spiralia</taxon>
        <taxon>Lophotrochozoa</taxon>
        <taxon>Mollusca</taxon>
        <taxon>Gastropoda</taxon>
        <taxon>Heterobranchia</taxon>
        <taxon>Euthyneura</taxon>
        <taxon>Panpulmonata</taxon>
        <taxon>Sacoglossa</taxon>
        <taxon>Placobranchoidea</taxon>
        <taxon>Plakobranchidae</taxon>
        <taxon>Elysia</taxon>
    </lineage>
</organism>
<dbReference type="Pfam" id="PF01431">
    <property type="entry name" value="Peptidase_M13"/>
    <property type="match status" value="1"/>
</dbReference>
<dbReference type="InterPro" id="IPR024079">
    <property type="entry name" value="MetalloPept_cat_dom_sf"/>
</dbReference>
<dbReference type="InterPro" id="IPR000718">
    <property type="entry name" value="Peptidase_M13"/>
</dbReference>
<evidence type="ECO:0000259" key="1">
    <source>
        <dbReference type="Pfam" id="PF01431"/>
    </source>
</evidence>
<dbReference type="PRINTS" id="PR00786">
    <property type="entry name" value="NEPRILYSIN"/>
</dbReference>
<feature type="domain" description="Peptidase M13 C-terminal" evidence="1">
    <location>
        <begin position="2"/>
        <end position="177"/>
    </location>
</feature>
<dbReference type="GO" id="GO:0005886">
    <property type="term" value="C:plasma membrane"/>
    <property type="evidence" value="ECO:0007669"/>
    <property type="project" value="TreeGrafter"/>
</dbReference>
<name>A0A433ST53_ELYCH</name>
<dbReference type="PANTHER" id="PTHR11733">
    <property type="entry name" value="ZINC METALLOPROTEASE FAMILY M13 NEPRILYSIN-RELATED"/>
    <property type="match status" value="1"/>
</dbReference>
<dbReference type="Gene3D" id="3.40.390.10">
    <property type="entry name" value="Collagenase (Catalytic Domain)"/>
    <property type="match status" value="1"/>
</dbReference>
<dbReference type="Proteomes" id="UP000271974">
    <property type="component" value="Unassembled WGS sequence"/>
</dbReference>
<dbReference type="GO" id="GO:0004222">
    <property type="term" value="F:metalloendopeptidase activity"/>
    <property type="evidence" value="ECO:0007669"/>
    <property type="project" value="InterPro"/>
</dbReference>
<feature type="non-terminal residue" evidence="2">
    <location>
        <position position="1"/>
    </location>
</feature>
<evidence type="ECO:0000313" key="3">
    <source>
        <dbReference type="Proteomes" id="UP000271974"/>
    </source>
</evidence>
<dbReference type="EMBL" id="RQTK01001080">
    <property type="protein sequence ID" value="RUS72329.1"/>
    <property type="molecule type" value="Genomic_DNA"/>
</dbReference>
<reference evidence="2 3" key="1">
    <citation type="submission" date="2019-01" db="EMBL/GenBank/DDBJ databases">
        <title>A draft genome assembly of the solar-powered sea slug Elysia chlorotica.</title>
        <authorList>
            <person name="Cai H."/>
            <person name="Li Q."/>
            <person name="Fang X."/>
            <person name="Li J."/>
            <person name="Curtis N.E."/>
            <person name="Altenburger A."/>
            <person name="Shibata T."/>
            <person name="Feng M."/>
            <person name="Maeda T."/>
            <person name="Schwartz J.A."/>
            <person name="Shigenobu S."/>
            <person name="Lundholm N."/>
            <person name="Nishiyama T."/>
            <person name="Yang H."/>
            <person name="Hasebe M."/>
            <person name="Li S."/>
            <person name="Pierce S.K."/>
            <person name="Wang J."/>
        </authorList>
    </citation>
    <scope>NUCLEOTIDE SEQUENCE [LARGE SCALE GENOMIC DNA]</scope>
    <source>
        <strain evidence="2">EC2010</strain>
        <tissue evidence="2">Whole organism of an adult</tissue>
    </source>
</reference>
<dbReference type="InterPro" id="IPR018497">
    <property type="entry name" value="Peptidase_M13_C"/>
</dbReference>